<dbReference type="EMBL" id="JASNQZ010000007">
    <property type="protein sequence ID" value="KAL0954313.1"/>
    <property type="molecule type" value="Genomic_DNA"/>
</dbReference>
<proteinExistence type="predicted"/>
<protein>
    <submittedName>
        <fullName evidence="1">Uncharacterized protein</fullName>
    </submittedName>
</protein>
<evidence type="ECO:0000313" key="1">
    <source>
        <dbReference type="EMBL" id="KAL0954313.1"/>
    </source>
</evidence>
<evidence type="ECO:0000313" key="2">
    <source>
        <dbReference type="Proteomes" id="UP001556367"/>
    </source>
</evidence>
<organism evidence="1 2">
    <name type="scientific">Hohenbuehelia grisea</name>
    <dbReference type="NCBI Taxonomy" id="104357"/>
    <lineage>
        <taxon>Eukaryota</taxon>
        <taxon>Fungi</taxon>
        <taxon>Dikarya</taxon>
        <taxon>Basidiomycota</taxon>
        <taxon>Agaricomycotina</taxon>
        <taxon>Agaricomycetes</taxon>
        <taxon>Agaricomycetidae</taxon>
        <taxon>Agaricales</taxon>
        <taxon>Pleurotineae</taxon>
        <taxon>Pleurotaceae</taxon>
        <taxon>Hohenbuehelia</taxon>
    </lineage>
</organism>
<gene>
    <name evidence="1" type="ORF">HGRIS_003312</name>
</gene>
<name>A0ABR3JFX2_9AGAR</name>
<reference evidence="2" key="1">
    <citation type="submission" date="2024-06" db="EMBL/GenBank/DDBJ databases">
        <title>Multi-omics analyses provide insights into the biosynthesis of the anticancer antibiotic pleurotin in Hohenbuehelia grisea.</title>
        <authorList>
            <person name="Weaver J.A."/>
            <person name="Alberti F."/>
        </authorList>
    </citation>
    <scope>NUCLEOTIDE SEQUENCE [LARGE SCALE GENOMIC DNA]</scope>
    <source>
        <strain evidence="2">T-177</strain>
    </source>
</reference>
<comment type="caution">
    <text evidence="1">The sequence shown here is derived from an EMBL/GenBank/DDBJ whole genome shotgun (WGS) entry which is preliminary data.</text>
</comment>
<sequence>MDIDGSHLHHHVEDCCLGAQRPAQAPDHTGILVAHLHSEHDTAVSLCFLAQLRLISRIPGVWCAGGNDDCSPSSADIAIV</sequence>
<accession>A0ABR3JFX2</accession>
<keyword evidence="2" id="KW-1185">Reference proteome</keyword>
<dbReference type="Proteomes" id="UP001556367">
    <property type="component" value="Unassembled WGS sequence"/>
</dbReference>